<sequence>MTTLIIEIPEAEVTDISNFVKSRGGNIFNANAGDENSTIDELESLKRGLKEALLIKDGKLKSIPYSELWNE</sequence>
<protein>
    <submittedName>
        <fullName evidence="1">Uncharacterized protein</fullName>
    </submittedName>
</protein>
<evidence type="ECO:0000313" key="1">
    <source>
        <dbReference type="EMBL" id="MBB3057000.1"/>
    </source>
</evidence>
<dbReference type="RefSeq" id="WP_096355736.1">
    <property type="nucleotide sequence ID" value="NZ_AP017313.1"/>
</dbReference>
<dbReference type="EMBL" id="JACHWX010000011">
    <property type="protein sequence ID" value="MBB3057000.1"/>
    <property type="molecule type" value="Genomic_DNA"/>
</dbReference>
<name>A0A839SJF9_9SPHI</name>
<dbReference type="AlphaFoldDB" id="A0A839SJF9"/>
<accession>A0A839SJF9</accession>
<proteinExistence type="predicted"/>
<organism evidence="1 2">
    <name type="scientific">Mucilaginibacter gotjawali</name>
    <dbReference type="NCBI Taxonomy" id="1550579"/>
    <lineage>
        <taxon>Bacteria</taxon>
        <taxon>Pseudomonadati</taxon>
        <taxon>Bacteroidota</taxon>
        <taxon>Sphingobacteriia</taxon>
        <taxon>Sphingobacteriales</taxon>
        <taxon>Sphingobacteriaceae</taxon>
        <taxon>Mucilaginibacter</taxon>
    </lineage>
</organism>
<evidence type="ECO:0000313" key="2">
    <source>
        <dbReference type="Proteomes" id="UP000539265"/>
    </source>
</evidence>
<reference evidence="1" key="1">
    <citation type="submission" date="2020-08" db="EMBL/GenBank/DDBJ databases">
        <title>Genomic Encyclopedia of Type Strains, Phase III (KMG-III): the genomes of soil and plant-associated and newly described type strains.</title>
        <authorList>
            <person name="Whitman W."/>
        </authorList>
    </citation>
    <scope>NUCLEOTIDE SEQUENCE [LARGE SCALE GENOMIC DNA]</scope>
    <source>
        <strain evidence="1">CECT 8628</strain>
    </source>
</reference>
<gene>
    <name evidence="1" type="ORF">FHS11_003428</name>
</gene>
<dbReference type="OrthoDB" id="798947at2"/>
<dbReference type="Proteomes" id="UP000539265">
    <property type="component" value="Unassembled WGS sequence"/>
</dbReference>
<comment type="caution">
    <text evidence="1">The sequence shown here is derived from an EMBL/GenBank/DDBJ whole genome shotgun (WGS) entry which is preliminary data.</text>
</comment>
<keyword evidence="2" id="KW-1185">Reference proteome</keyword>